<dbReference type="Proteomes" id="UP000828390">
    <property type="component" value="Unassembled WGS sequence"/>
</dbReference>
<gene>
    <name evidence="1" type="ORF">DPMN_154731</name>
</gene>
<reference evidence="1" key="1">
    <citation type="journal article" date="2019" name="bioRxiv">
        <title>The Genome of the Zebra Mussel, Dreissena polymorpha: A Resource for Invasive Species Research.</title>
        <authorList>
            <person name="McCartney M.A."/>
            <person name="Auch B."/>
            <person name="Kono T."/>
            <person name="Mallez S."/>
            <person name="Zhang Y."/>
            <person name="Obille A."/>
            <person name="Becker A."/>
            <person name="Abrahante J.E."/>
            <person name="Garbe J."/>
            <person name="Badalamenti J.P."/>
            <person name="Herman A."/>
            <person name="Mangelson H."/>
            <person name="Liachko I."/>
            <person name="Sullivan S."/>
            <person name="Sone E.D."/>
            <person name="Koren S."/>
            <person name="Silverstein K.A.T."/>
            <person name="Beckman K.B."/>
            <person name="Gohl D.M."/>
        </authorList>
    </citation>
    <scope>NUCLEOTIDE SEQUENCE</scope>
    <source>
        <strain evidence="1">Duluth1</strain>
        <tissue evidence="1">Whole animal</tissue>
    </source>
</reference>
<comment type="caution">
    <text evidence="1">The sequence shown here is derived from an EMBL/GenBank/DDBJ whole genome shotgun (WGS) entry which is preliminary data.</text>
</comment>
<name>A0A9D4FQI6_DREPO</name>
<evidence type="ECO:0000313" key="2">
    <source>
        <dbReference type="Proteomes" id="UP000828390"/>
    </source>
</evidence>
<reference evidence="1" key="2">
    <citation type="submission" date="2020-11" db="EMBL/GenBank/DDBJ databases">
        <authorList>
            <person name="McCartney M.A."/>
            <person name="Auch B."/>
            <person name="Kono T."/>
            <person name="Mallez S."/>
            <person name="Becker A."/>
            <person name="Gohl D.M."/>
            <person name="Silverstein K.A.T."/>
            <person name="Koren S."/>
            <person name="Bechman K.B."/>
            <person name="Herman A."/>
            <person name="Abrahante J.E."/>
            <person name="Garbe J."/>
        </authorList>
    </citation>
    <scope>NUCLEOTIDE SEQUENCE</scope>
    <source>
        <strain evidence="1">Duluth1</strain>
        <tissue evidence="1">Whole animal</tissue>
    </source>
</reference>
<dbReference type="AlphaFoldDB" id="A0A9D4FQI6"/>
<accession>A0A9D4FQI6</accession>
<proteinExistence type="predicted"/>
<organism evidence="1 2">
    <name type="scientific">Dreissena polymorpha</name>
    <name type="common">Zebra mussel</name>
    <name type="synonym">Mytilus polymorpha</name>
    <dbReference type="NCBI Taxonomy" id="45954"/>
    <lineage>
        <taxon>Eukaryota</taxon>
        <taxon>Metazoa</taxon>
        <taxon>Spiralia</taxon>
        <taxon>Lophotrochozoa</taxon>
        <taxon>Mollusca</taxon>
        <taxon>Bivalvia</taxon>
        <taxon>Autobranchia</taxon>
        <taxon>Heteroconchia</taxon>
        <taxon>Euheterodonta</taxon>
        <taxon>Imparidentia</taxon>
        <taxon>Neoheterodontei</taxon>
        <taxon>Myida</taxon>
        <taxon>Dreissenoidea</taxon>
        <taxon>Dreissenidae</taxon>
        <taxon>Dreissena</taxon>
    </lineage>
</organism>
<dbReference type="EMBL" id="JAIWYP010000007">
    <property type="protein sequence ID" value="KAH3801086.1"/>
    <property type="molecule type" value="Genomic_DNA"/>
</dbReference>
<keyword evidence="2" id="KW-1185">Reference proteome</keyword>
<protein>
    <submittedName>
        <fullName evidence="1">Uncharacterized protein</fullName>
    </submittedName>
</protein>
<evidence type="ECO:0000313" key="1">
    <source>
        <dbReference type="EMBL" id="KAH3801086.1"/>
    </source>
</evidence>
<sequence>MTKLYGKESLGTVEWATATVMVFCTSDQVHVRCQVMDRPRLIIIKLNIHIQPKLRTHGKKVPKHLNIAKLKTAASCKQIFVKALEERL</sequence>